<evidence type="ECO:0000256" key="1">
    <source>
        <dbReference type="ARBA" id="ARBA00004953"/>
    </source>
</evidence>
<dbReference type="InterPro" id="IPR014777">
    <property type="entry name" value="4pyrrole_Mease_sub1"/>
</dbReference>
<evidence type="ECO:0000256" key="2">
    <source>
        <dbReference type="ARBA" id="ARBA00022573"/>
    </source>
</evidence>
<dbReference type="InterPro" id="IPR012818">
    <property type="entry name" value="CbiE"/>
</dbReference>
<dbReference type="InterPro" id="IPR000878">
    <property type="entry name" value="4pyrrol_Mease"/>
</dbReference>
<organism evidence="8 9">
    <name type="scientific">Aerococcus urinae</name>
    <dbReference type="NCBI Taxonomy" id="1376"/>
    <lineage>
        <taxon>Bacteria</taxon>
        <taxon>Bacillati</taxon>
        <taxon>Bacillota</taxon>
        <taxon>Bacilli</taxon>
        <taxon>Lactobacillales</taxon>
        <taxon>Aerococcaceae</taxon>
        <taxon>Aerococcus</taxon>
    </lineage>
</organism>
<keyword evidence="2" id="KW-0169">Cobalamin biosynthesis</keyword>
<dbReference type="PANTHER" id="PTHR43182:SF1">
    <property type="entry name" value="COBALT-PRECORRIN-7 C(5)-METHYLTRANSFERASE"/>
    <property type="match status" value="1"/>
</dbReference>
<dbReference type="Proteomes" id="UP001069145">
    <property type="component" value="Unassembled WGS sequence"/>
</dbReference>
<evidence type="ECO:0000256" key="5">
    <source>
        <dbReference type="ARBA" id="ARBA00022691"/>
    </source>
</evidence>
<keyword evidence="4 8" id="KW-0808">Transferase</keyword>
<name>A0A109RFH0_9LACT</name>
<dbReference type="InterPro" id="IPR014776">
    <property type="entry name" value="4pyrrole_Mease_sub2"/>
</dbReference>
<dbReference type="SUPFAM" id="SSF53790">
    <property type="entry name" value="Tetrapyrrole methylase"/>
    <property type="match status" value="1"/>
</dbReference>
<sequence>MIHVIGIGPGQTDYLVNRAVDLLNDLPHVYGSQRQLDSLKDYIKGKSHILGKLGELLPQVKAHLEKGEDVAVLASGDPMLYGIGNYLYRNLPNQAIRIHPGISSLQYIFSRTGMAMNDVYLTSSHGREPNIDWISQFPKVAMVTDDKWGPYQIAQALLKEGGEEDLAACQMVIGENLSYDNERIEKRPLSQVEDRDYAMNVVVILNER</sequence>
<dbReference type="Gene3D" id="3.30.950.10">
    <property type="entry name" value="Methyltransferase, Cobalt-precorrin-4 Transmethylase, Domain 2"/>
    <property type="match status" value="1"/>
</dbReference>
<evidence type="ECO:0000256" key="4">
    <source>
        <dbReference type="ARBA" id="ARBA00022679"/>
    </source>
</evidence>
<dbReference type="Proteomes" id="UP000594771">
    <property type="component" value="Chromosome"/>
</dbReference>
<dbReference type="OrthoDB" id="9780707at2"/>
<dbReference type="GO" id="GO:0009236">
    <property type="term" value="P:cobalamin biosynthetic process"/>
    <property type="evidence" value="ECO:0007669"/>
    <property type="project" value="UniProtKB-UniPathway"/>
</dbReference>
<dbReference type="NCBIfam" id="TIGR02467">
    <property type="entry name" value="CbiE"/>
    <property type="match status" value="1"/>
</dbReference>
<dbReference type="AlphaFoldDB" id="A0A109RFH0"/>
<protein>
    <submittedName>
        <fullName evidence="8">Precorrin-6y C5,15-methyltransferase (Decarboxylating) subunit CbiE</fullName>
    </submittedName>
</protein>
<gene>
    <name evidence="8" type="primary">cbiE</name>
    <name evidence="8" type="ORF">I6G68_08755</name>
    <name evidence="7" type="ORF">ODY43_04910</name>
</gene>
<dbReference type="EMBL" id="JAOTML010000004">
    <property type="protein sequence ID" value="MCY3053328.1"/>
    <property type="molecule type" value="Genomic_DNA"/>
</dbReference>
<keyword evidence="5" id="KW-0949">S-adenosyl-L-methionine</keyword>
<evidence type="ECO:0000313" key="10">
    <source>
        <dbReference type="Proteomes" id="UP001069145"/>
    </source>
</evidence>
<dbReference type="PANTHER" id="PTHR43182">
    <property type="entry name" value="COBALT-PRECORRIN-6B C(15)-METHYLTRANSFERASE (DECARBOXYLATING)"/>
    <property type="match status" value="1"/>
</dbReference>
<dbReference type="Pfam" id="PF00590">
    <property type="entry name" value="TP_methylase"/>
    <property type="match status" value="1"/>
</dbReference>
<evidence type="ECO:0000313" key="8">
    <source>
        <dbReference type="EMBL" id="QPS01446.1"/>
    </source>
</evidence>
<accession>A0A109RFH0</accession>
<evidence type="ECO:0000256" key="3">
    <source>
        <dbReference type="ARBA" id="ARBA00022603"/>
    </source>
</evidence>
<reference evidence="8 9" key="1">
    <citation type="submission" date="2020-12" db="EMBL/GenBank/DDBJ databases">
        <title>FDA dAtabase for Regulatory Grade micrObial Sequences (FDA-ARGOS): Supporting development and validation of Infectious Disease Dx tests.</title>
        <authorList>
            <person name="Sproer C."/>
            <person name="Gronow S."/>
            <person name="Severitt S."/>
            <person name="Schroder I."/>
            <person name="Tallon L."/>
            <person name="Sadzewicz L."/>
            <person name="Zhao X."/>
            <person name="Boylan J."/>
            <person name="Ott S."/>
            <person name="Bowen H."/>
            <person name="Vavikolanu K."/>
            <person name="Mehta A."/>
            <person name="Aluvathingal J."/>
            <person name="Nadendla S."/>
            <person name="Lowell S."/>
            <person name="Myers T."/>
            <person name="Yan Y."/>
            <person name="Sichtig H."/>
        </authorList>
    </citation>
    <scope>NUCLEOTIDE SEQUENCE [LARGE SCALE GENOMIC DNA]</scope>
    <source>
        <strain evidence="8 9">FDAARGOS_911</strain>
    </source>
</reference>
<reference evidence="7" key="2">
    <citation type="submission" date="2022-09" db="EMBL/GenBank/DDBJ databases">
        <title>Aerococcus urinae taxonomy study.</title>
        <authorList>
            <person name="Christensen J."/>
            <person name="Senneby E."/>
        </authorList>
    </citation>
    <scope>NUCLEOTIDE SEQUENCE</scope>
    <source>
        <strain evidence="7">NLD-066-U95</strain>
    </source>
</reference>
<evidence type="ECO:0000313" key="7">
    <source>
        <dbReference type="EMBL" id="MCY3053328.1"/>
    </source>
</evidence>
<dbReference type="EMBL" id="CP065662">
    <property type="protein sequence ID" value="QPS01446.1"/>
    <property type="molecule type" value="Genomic_DNA"/>
</dbReference>
<evidence type="ECO:0000259" key="6">
    <source>
        <dbReference type="Pfam" id="PF00590"/>
    </source>
</evidence>
<keyword evidence="10" id="KW-1185">Reference proteome</keyword>
<dbReference type="Gene3D" id="3.40.1010.10">
    <property type="entry name" value="Cobalt-precorrin-4 Transmethylase, Domain 1"/>
    <property type="match status" value="1"/>
</dbReference>
<dbReference type="CDD" id="cd11644">
    <property type="entry name" value="Precorrin-6Y-MT"/>
    <property type="match status" value="1"/>
</dbReference>
<dbReference type="RefSeq" id="WP_060777724.1">
    <property type="nucleotide sequence ID" value="NZ_CAJHLH010000003.1"/>
</dbReference>
<dbReference type="InterPro" id="IPR035996">
    <property type="entry name" value="4pyrrol_Methylase_sf"/>
</dbReference>
<dbReference type="KEGG" id="aun:AWM73_01300"/>
<dbReference type="UniPathway" id="UPA00148"/>
<keyword evidence="3 8" id="KW-0489">Methyltransferase</keyword>
<dbReference type="GeneID" id="35766762"/>
<comment type="pathway">
    <text evidence="1">Cofactor biosynthesis; adenosylcobalamin biosynthesis.</text>
</comment>
<dbReference type="InterPro" id="IPR050714">
    <property type="entry name" value="Cobalamin_biosynth_MTase"/>
</dbReference>
<evidence type="ECO:0000313" key="9">
    <source>
        <dbReference type="Proteomes" id="UP000594771"/>
    </source>
</evidence>
<dbReference type="GO" id="GO:0008276">
    <property type="term" value="F:protein methyltransferase activity"/>
    <property type="evidence" value="ECO:0007669"/>
    <property type="project" value="InterPro"/>
</dbReference>
<proteinExistence type="predicted"/>
<feature type="domain" description="Tetrapyrrole methylase" evidence="6">
    <location>
        <begin position="1"/>
        <end position="192"/>
    </location>
</feature>
<dbReference type="GO" id="GO:0032259">
    <property type="term" value="P:methylation"/>
    <property type="evidence" value="ECO:0007669"/>
    <property type="project" value="UniProtKB-KW"/>
</dbReference>